<dbReference type="InterPro" id="IPR001031">
    <property type="entry name" value="Thioesterase"/>
</dbReference>
<dbReference type="PANTHER" id="PTHR11487">
    <property type="entry name" value="THIOESTERASE"/>
    <property type="match status" value="1"/>
</dbReference>
<keyword evidence="4" id="KW-1185">Reference proteome</keyword>
<evidence type="ECO:0000313" key="3">
    <source>
        <dbReference type="EMBL" id="MEF7613144.1"/>
    </source>
</evidence>
<gene>
    <name evidence="3" type="ORF">V4F39_04410</name>
</gene>
<accession>A0AAW9QCL6</accession>
<feature type="domain" description="Thioesterase" evidence="2">
    <location>
        <begin position="19"/>
        <end position="232"/>
    </location>
</feature>
<reference evidence="3 4" key="1">
    <citation type="submission" date="2024-02" db="EMBL/GenBank/DDBJ databases">
        <title>Genome sequence of Aquincola sp. MAHUQ-54.</title>
        <authorList>
            <person name="Huq M.A."/>
        </authorList>
    </citation>
    <scope>NUCLEOTIDE SEQUENCE [LARGE SCALE GENOMIC DNA]</scope>
    <source>
        <strain evidence="3 4">MAHUQ-54</strain>
    </source>
</reference>
<comment type="caution">
    <text evidence="3">The sequence shown here is derived from an EMBL/GenBank/DDBJ whole genome shotgun (WGS) entry which is preliminary data.</text>
</comment>
<dbReference type="InterPro" id="IPR029058">
    <property type="entry name" value="AB_hydrolase_fold"/>
</dbReference>
<dbReference type="Gene3D" id="3.40.50.1820">
    <property type="entry name" value="alpha/beta hydrolase"/>
    <property type="match status" value="1"/>
</dbReference>
<sequence>MTPSPIRRAGRPAATAPYRLFCLPPAGAGPSLFFPWLDAAPPDIDVCPIALPGREDQFGQPLPASIAALADTLAEALAPALDRPYALLGYSMGALIAWELVQRWRRRGLRQPEVFFALAARAPSAQVPREVPLHALPAAAFRQTLIDIGGTPRELLDNADAMSLFEPILRNDLRIAETYRPGPDAAPLDGPLHAVFGSDDALMTRDDVAPWSACTRGPFRLHELPAPHMLPRPQLVALMPALAGWWRRG</sequence>
<dbReference type="PANTHER" id="PTHR11487:SF0">
    <property type="entry name" value="S-ACYL FATTY ACID SYNTHASE THIOESTERASE, MEDIUM CHAIN"/>
    <property type="match status" value="1"/>
</dbReference>
<dbReference type="EMBL" id="JAZIBG010000014">
    <property type="protein sequence ID" value="MEF7613144.1"/>
    <property type="molecule type" value="Genomic_DNA"/>
</dbReference>
<protein>
    <submittedName>
        <fullName evidence="3">Thioesterase domain-containing protein</fullName>
    </submittedName>
</protein>
<proteinExistence type="inferred from homology"/>
<dbReference type="Proteomes" id="UP001336250">
    <property type="component" value="Unassembled WGS sequence"/>
</dbReference>
<dbReference type="AlphaFoldDB" id="A0AAW9QCL6"/>
<evidence type="ECO:0000259" key="2">
    <source>
        <dbReference type="Pfam" id="PF00975"/>
    </source>
</evidence>
<dbReference type="RefSeq" id="WP_332288091.1">
    <property type="nucleotide sequence ID" value="NZ_JAZIBG010000014.1"/>
</dbReference>
<dbReference type="GO" id="GO:0008610">
    <property type="term" value="P:lipid biosynthetic process"/>
    <property type="evidence" value="ECO:0007669"/>
    <property type="project" value="TreeGrafter"/>
</dbReference>
<dbReference type="SUPFAM" id="SSF53474">
    <property type="entry name" value="alpha/beta-Hydrolases"/>
    <property type="match status" value="1"/>
</dbReference>
<dbReference type="InterPro" id="IPR012223">
    <property type="entry name" value="TEII"/>
</dbReference>
<organism evidence="3 4">
    <name type="scientific">Aquincola agrisoli</name>
    <dbReference type="NCBI Taxonomy" id="3119538"/>
    <lineage>
        <taxon>Bacteria</taxon>
        <taxon>Pseudomonadati</taxon>
        <taxon>Pseudomonadota</taxon>
        <taxon>Betaproteobacteria</taxon>
        <taxon>Burkholderiales</taxon>
        <taxon>Sphaerotilaceae</taxon>
        <taxon>Aquincola</taxon>
    </lineage>
</organism>
<name>A0AAW9QCL6_9BURK</name>
<evidence type="ECO:0000256" key="1">
    <source>
        <dbReference type="ARBA" id="ARBA00007169"/>
    </source>
</evidence>
<evidence type="ECO:0000313" key="4">
    <source>
        <dbReference type="Proteomes" id="UP001336250"/>
    </source>
</evidence>
<dbReference type="Pfam" id="PF00975">
    <property type="entry name" value="Thioesterase"/>
    <property type="match status" value="1"/>
</dbReference>
<comment type="similarity">
    <text evidence="1">Belongs to the thioesterase family.</text>
</comment>